<gene>
    <name evidence="1" type="ORF">GCM10011509_04130</name>
</gene>
<name>A0ABQ2F773_9MICO</name>
<protein>
    <recommendedName>
        <fullName evidence="3">DNA topoisomerase (ATP-hydrolyzing)</fullName>
    </recommendedName>
</protein>
<evidence type="ECO:0000313" key="1">
    <source>
        <dbReference type="EMBL" id="GGK58935.1"/>
    </source>
</evidence>
<dbReference type="InterPro" id="IPR013757">
    <property type="entry name" value="Topo_IIA_A_a_sf"/>
</dbReference>
<evidence type="ECO:0000313" key="2">
    <source>
        <dbReference type="Proteomes" id="UP000662111"/>
    </source>
</evidence>
<sequence length="81" mass="9434">MTSSRASDPYNVLAAIDAAVENPVILVQLLHSCRDRDSAFDMLQREFGWNEHQARAVMDMQFRRVVEEDRQLIRRQLEGDD</sequence>
<dbReference type="Proteomes" id="UP000662111">
    <property type="component" value="Unassembled WGS sequence"/>
</dbReference>
<dbReference type="EMBL" id="BMLB01000001">
    <property type="protein sequence ID" value="GGK58935.1"/>
    <property type="molecule type" value="Genomic_DNA"/>
</dbReference>
<keyword evidence="2" id="KW-1185">Reference proteome</keyword>
<organism evidence="1 2">
    <name type="scientific">Ornithinimicrobium pekingense</name>
    <dbReference type="NCBI Taxonomy" id="384677"/>
    <lineage>
        <taxon>Bacteria</taxon>
        <taxon>Bacillati</taxon>
        <taxon>Actinomycetota</taxon>
        <taxon>Actinomycetes</taxon>
        <taxon>Micrococcales</taxon>
        <taxon>Ornithinimicrobiaceae</taxon>
        <taxon>Ornithinimicrobium</taxon>
    </lineage>
</organism>
<accession>A0ABQ2F773</accession>
<comment type="caution">
    <text evidence="1">The sequence shown here is derived from an EMBL/GenBank/DDBJ whole genome shotgun (WGS) entry which is preliminary data.</text>
</comment>
<reference evidence="2" key="1">
    <citation type="journal article" date="2019" name="Int. J. Syst. Evol. Microbiol.">
        <title>The Global Catalogue of Microorganisms (GCM) 10K type strain sequencing project: providing services to taxonomists for standard genome sequencing and annotation.</title>
        <authorList>
            <consortium name="The Broad Institute Genomics Platform"/>
            <consortium name="The Broad Institute Genome Sequencing Center for Infectious Disease"/>
            <person name="Wu L."/>
            <person name="Ma J."/>
        </authorList>
    </citation>
    <scope>NUCLEOTIDE SEQUENCE [LARGE SCALE GENOMIC DNA]</scope>
    <source>
        <strain evidence="2">CGMCC 1.5362</strain>
    </source>
</reference>
<evidence type="ECO:0008006" key="3">
    <source>
        <dbReference type="Google" id="ProtNLM"/>
    </source>
</evidence>
<dbReference type="Gene3D" id="1.10.268.10">
    <property type="entry name" value="Topoisomerase, domain 3"/>
    <property type="match status" value="1"/>
</dbReference>
<proteinExistence type="predicted"/>